<evidence type="ECO:0000256" key="1">
    <source>
        <dbReference type="ARBA" id="ARBA00001947"/>
    </source>
</evidence>
<comment type="catalytic activity">
    <reaction evidence="15 20">
        <text>L-tyrosyl-[protein] + ATP = O-phospho-L-tyrosyl-[protein] + ADP + H(+)</text>
        <dbReference type="Rhea" id="RHEA:10596"/>
        <dbReference type="Rhea" id="RHEA-COMP:10136"/>
        <dbReference type="Rhea" id="RHEA-COMP:20101"/>
        <dbReference type="ChEBI" id="CHEBI:15378"/>
        <dbReference type="ChEBI" id="CHEBI:30616"/>
        <dbReference type="ChEBI" id="CHEBI:46858"/>
        <dbReference type="ChEBI" id="CHEBI:61978"/>
        <dbReference type="ChEBI" id="CHEBI:456216"/>
        <dbReference type="EC" id="2.7.10.2"/>
    </reaction>
</comment>
<keyword evidence="9 20" id="KW-0418">Kinase</keyword>
<dbReference type="CDD" id="cd01238">
    <property type="entry name" value="PH_Btk"/>
    <property type="match status" value="1"/>
</dbReference>
<dbReference type="SMART" id="SM00233">
    <property type="entry name" value="PH"/>
    <property type="match status" value="1"/>
</dbReference>
<evidence type="ECO:0000256" key="6">
    <source>
        <dbReference type="ARBA" id="ARBA00022723"/>
    </source>
</evidence>
<dbReference type="InterPro" id="IPR001245">
    <property type="entry name" value="Ser-Thr/Tyr_kinase_cat_dom"/>
</dbReference>
<reference evidence="26" key="3">
    <citation type="submission" date="2025-09" db="UniProtKB">
        <authorList>
            <consortium name="Ensembl"/>
        </authorList>
    </citation>
    <scope>IDENTIFICATION</scope>
</reference>
<dbReference type="PRINTS" id="PR00402">
    <property type="entry name" value="TECBTKDOMAIN"/>
</dbReference>
<dbReference type="SMART" id="SM00219">
    <property type="entry name" value="TyrKc"/>
    <property type="match status" value="1"/>
</dbReference>
<dbReference type="InterPro" id="IPR036028">
    <property type="entry name" value="SH3-like_dom_sf"/>
</dbReference>
<evidence type="ECO:0000256" key="11">
    <source>
        <dbReference type="ARBA" id="ARBA00022840"/>
    </source>
</evidence>
<evidence type="ECO:0000256" key="12">
    <source>
        <dbReference type="ARBA" id="ARBA00022999"/>
    </source>
</evidence>
<protein>
    <recommendedName>
        <fullName evidence="20">Tyrosine-protein kinase</fullName>
        <ecNumber evidence="20">2.7.10.2</ecNumber>
    </recommendedName>
</protein>
<dbReference type="InterPro" id="IPR020635">
    <property type="entry name" value="Tyr_kinase_cat_dom"/>
</dbReference>
<evidence type="ECO:0000256" key="10">
    <source>
        <dbReference type="ARBA" id="ARBA00022833"/>
    </source>
</evidence>
<dbReference type="InterPro" id="IPR001849">
    <property type="entry name" value="PH_domain"/>
</dbReference>
<dbReference type="PROSITE" id="PS51113">
    <property type="entry name" value="ZF_BTK"/>
    <property type="match status" value="1"/>
</dbReference>
<keyword evidence="27" id="KW-1185">Reference proteome</keyword>
<evidence type="ECO:0000256" key="13">
    <source>
        <dbReference type="ARBA" id="ARBA00023137"/>
    </source>
</evidence>
<dbReference type="InParanoid" id="A0A671Z1R4"/>
<evidence type="ECO:0000256" key="8">
    <source>
        <dbReference type="ARBA" id="ARBA00022771"/>
    </source>
</evidence>
<evidence type="ECO:0000256" key="16">
    <source>
        <dbReference type="PROSITE-ProRule" id="PRU00191"/>
    </source>
</evidence>
<evidence type="ECO:0000256" key="2">
    <source>
        <dbReference type="ARBA" id="ARBA00022443"/>
    </source>
</evidence>
<dbReference type="InterPro" id="IPR000719">
    <property type="entry name" value="Prot_kinase_dom"/>
</dbReference>
<dbReference type="PROSITE" id="PS50001">
    <property type="entry name" value="SH2"/>
    <property type="match status" value="1"/>
</dbReference>
<dbReference type="InterPro" id="IPR017441">
    <property type="entry name" value="Protein_kinase_ATP_BS"/>
</dbReference>
<dbReference type="Proteomes" id="UP000472265">
    <property type="component" value="Chromosome 18"/>
</dbReference>
<reference evidence="26" key="2">
    <citation type="submission" date="2025-08" db="UniProtKB">
        <authorList>
            <consortium name="Ensembl"/>
        </authorList>
    </citation>
    <scope>IDENTIFICATION</scope>
</reference>
<keyword evidence="3" id="KW-0597">Phosphoprotein</keyword>
<dbReference type="PROSITE" id="PS50002">
    <property type="entry name" value="SH3"/>
    <property type="match status" value="1"/>
</dbReference>
<dbReference type="SUPFAM" id="SSF56112">
    <property type="entry name" value="Protein kinase-like (PK-like)"/>
    <property type="match status" value="1"/>
</dbReference>
<evidence type="ECO:0000256" key="21">
    <source>
        <dbReference type="SAM" id="Phobius"/>
    </source>
</evidence>
<evidence type="ECO:0000259" key="23">
    <source>
        <dbReference type="PROSITE" id="PS50002"/>
    </source>
</evidence>
<keyword evidence="10" id="KW-0862">Zinc</keyword>
<evidence type="ECO:0000259" key="25">
    <source>
        <dbReference type="PROSITE" id="PS50011"/>
    </source>
</evidence>
<dbReference type="GeneTree" id="ENSGT00940000158850"/>
<keyword evidence="21" id="KW-1133">Transmembrane helix</keyword>
<dbReference type="PROSITE" id="PS50003">
    <property type="entry name" value="PH_DOMAIN"/>
    <property type="match status" value="1"/>
</dbReference>
<sequence>MIELPSLSSLYIFTKTQIPCYLQSAHFCGKCQMCTTVCSMQWLIPPVFLIVSFIEVNMFPRVILRGTMIKKSQQKKRTSPCNYKERFFVLDTQNLKYSERRPGKKPMVKGCIELHRIKCVEIVCTEVPIPCNFKYPFQVFHDNHYLYVFAPDNDCRQRWVRALKEETKHNNLVAKYHPNFWMDGKWRCCQQTEKLAAGCHVYDPLGCGLYYFLLIVPNTFSIIAKLRVMILLTCNSGPRMVIALQDYTPLRDDDLPLKKDQEYVLINSSHCDWWAVENDRGDTGFVPSTYVAVKCGNNFDRFEWYNKNITRGEAEELLMNEGKEGAFMVRDSRQAGVYTVSVFTKAPGSNGEKNPRVKHYQIRQTEAGEAMFYLAEKYLFSTIPELIHYHQHNAAGLITRLRRPVSQGGGCSQDITDPSKDQWEVDPEELTLGQEIGSGQFGLVLEGTWNQRKVAVKMIREECMSDDEFKEEARVMMRLSHCKLVQLYGVCTQHSPMCLVFEFMENGCLSDYLRARKGHLSQDLMLGMCLDVSEGMAYLESSNFIHRDLAARNCLVSENNEVKVSDFGMTRFVLDDQYTSSLCSKFPVKWSAPEVIKFCKFSSKSDVWSFGVLMWEVYNEGRLPYENRSNAEVVESLNSGLRLLKPRLAPDAVYLLMEWCWKEKPEDRPTFALLLHELASVSDL</sequence>
<evidence type="ECO:0000256" key="9">
    <source>
        <dbReference type="ARBA" id="ARBA00022777"/>
    </source>
</evidence>
<evidence type="ECO:0000256" key="5">
    <source>
        <dbReference type="ARBA" id="ARBA00022707"/>
    </source>
</evidence>
<dbReference type="SUPFAM" id="SSF50729">
    <property type="entry name" value="PH domain-like"/>
    <property type="match status" value="1"/>
</dbReference>
<feature type="domain" description="SH3" evidence="23">
    <location>
        <begin position="236"/>
        <end position="296"/>
    </location>
</feature>
<evidence type="ECO:0000256" key="18">
    <source>
        <dbReference type="PROSITE-ProRule" id="PRU00432"/>
    </source>
</evidence>
<gene>
    <name evidence="26" type="primary">ITK</name>
    <name evidence="26" type="synonym">itk</name>
</gene>
<evidence type="ECO:0000256" key="7">
    <source>
        <dbReference type="ARBA" id="ARBA00022741"/>
    </source>
</evidence>
<dbReference type="InterPro" id="IPR001452">
    <property type="entry name" value="SH3_domain"/>
</dbReference>
<evidence type="ECO:0000256" key="17">
    <source>
        <dbReference type="PROSITE-ProRule" id="PRU00192"/>
    </source>
</evidence>
<dbReference type="PANTHER" id="PTHR24418">
    <property type="entry name" value="TYROSINE-PROTEIN KINASE"/>
    <property type="match status" value="1"/>
</dbReference>
<dbReference type="Pfam" id="PF00169">
    <property type="entry name" value="PH"/>
    <property type="match status" value="1"/>
</dbReference>
<keyword evidence="12 16" id="KW-0727">SH2 domain</keyword>
<dbReference type="InterPro" id="IPR036860">
    <property type="entry name" value="SH2_dom_sf"/>
</dbReference>
<evidence type="ECO:0000259" key="24">
    <source>
        <dbReference type="PROSITE" id="PS50003"/>
    </source>
</evidence>
<dbReference type="GO" id="GO:0004715">
    <property type="term" value="F:non-membrane spanning protein tyrosine kinase activity"/>
    <property type="evidence" value="ECO:0007669"/>
    <property type="project" value="UniProtKB-EC"/>
</dbReference>
<keyword evidence="21" id="KW-0812">Transmembrane</keyword>
<accession>A0A671Z1R4</accession>
<dbReference type="SMART" id="SM00326">
    <property type="entry name" value="SH3"/>
    <property type="match status" value="1"/>
</dbReference>
<dbReference type="FunFam" id="3.30.200.20:FF:000053">
    <property type="entry name" value="Tyrosine-protein kinase"/>
    <property type="match status" value="1"/>
</dbReference>
<dbReference type="Gene3D" id="1.10.510.10">
    <property type="entry name" value="Transferase(Phosphotransferase) domain 1"/>
    <property type="match status" value="1"/>
</dbReference>
<keyword evidence="2 17" id="KW-0728">SH3 domain</keyword>
<keyword evidence="21" id="KW-0472">Membrane</keyword>
<keyword evidence="4 20" id="KW-0808">Transferase</keyword>
<dbReference type="SMART" id="SM00252">
    <property type="entry name" value="SH2"/>
    <property type="match status" value="1"/>
</dbReference>
<keyword evidence="5" id="KW-0519">Myristate</keyword>
<feature type="transmembrane region" description="Helical" evidence="21">
    <location>
        <begin position="42"/>
        <end position="64"/>
    </location>
</feature>
<dbReference type="SUPFAM" id="SSF50044">
    <property type="entry name" value="SH3-domain"/>
    <property type="match status" value="1"/>
</dbReference>
<dbReference type="Gene3D" id="2.30.30.40">
    <property type="entry name" value="SH3 Domains"/>
    <property type="match status" value="1"/>
</dbReference>
<dbReference type="EC" id="2.7.10.2" evidence="20"/>
<dbReference type="PRINTS" id="PR00401">
    <property type="entry name" value="SH2DOMAIN"/>
</dbReference>
<dbReference type="InterPro" id="IPR011009">
    <property type="entry name" value="Kinase-like_dom_sf"/>
</dbReference>
<keyword evidence="8 18" id="KW-0863">Zinc-finger</keyword>
<evidence type="ECO:0000256" key="3">
    <source>
        <dbReference type="ARBA" id="ARBA00022553"/>
    </source>
</evidence>
<comment type="cofactor">
    <cofactor evidence="1">
        <name>Zn(2+)</name>
        <dbReference type="ChEBI" id="CHEBI:29105"/>
    </cofactor>
</comment>
<dbReference type="SMART" id="SM00107">
    <property type="entry name" value="BTK"/>
    <property type="match status" value="1"/>
</dbReference>
<dbReference type="SUPFAM" id="SSF55550">
    <property type="entry name" value="SH2 domain"/>
    <property type="match status" value="1"/>
</dbReference>
<proteinExistence type="inferred from homology"/>
<dbReference type="AlphaFoldDB" id="A0A671Z1R4"/>
<dbReference type="Pfam" id="PF00018">
    <property type="entry name" value="SH3_1"/>
    <property type="match status" value="1"/>
</dbReference>
<dbReference type="InterPro" id="IPR000980">
    <property type="entry name" value="SH2"/>
</dbReference>
<keyword evidence="6" id="KW-0479">Metal-binding</keyword>
<dbReference type="Pfam" id="PF07714">
    <property type="entry name" value="PK_Tyr_Ser-Thr"/>
    <property type="match status" value="1"/>
</dbReference>
<dbReference type="PRINTS" id="PR00109">
    <property type="entry name" value="TYRKINASE"/>
</dbReference>
<evidence type="ECO:0000256" key="19">
    <source>
        <dbReference type="PROSITE-ProRule" id="PRU10141"/>
    </source>
</evidence>
<dbReference type="Gene3D" id="2.30.29.30">
    <property type="entry name" value="Pleckstrin-homology domain (PH domain)/Phosphotyrosine-binding domain (PTB)"/>
    <property type="match status" value="1"/>
</dbReference>
<dbReference type="InterPro" id="IPR001562">
    <property type="entry name" value="Znf_Btk_motif"/>
</dbReference>
<dbReference type="GO" id="GO:0008270">
    <property type="term" value="F:zinc ion binding"/>
    <property type="evidence" value="ECO:0007669"/>
    <property type="project" value="UniProtKB-KW"/>
</dbReference>
<reference evidence="26" key="1">
    <citation type="submission" date="2021-04" db="EMBL/GenBank/DDBJ databases">
        <authorList>
            <consortium name="Wellcome Sanger Institute Data Sharing"/>
        </authorList>
    </citation>
    <scope>NUCLEOTIDE SEQUENCE [LARGE SCALE GENOMIC DNA]</scope>
</reference>
<dbReference type="GO" id="GO:0005829">
    <property type="term" value="C:cytosol"/>
    <property type="evidence" value="ECO:0007669"/>
    <property type="project" value="UniProtKB-ARBA"/>
</dbReference>
<feature type="domain" description="Protein kinase" evidence="25">
    <location>
        <begin position="430"/>
        <end position="679"/>
    </location>
</feature>
<dbReference type="GO" id="GO:0005524">
    <property type="term" value="F:ATP binding"/>
    <property type="evidence" value="ECO:0007669"/>
    <property type="project" value="UniProtKB-UniRule"/>
</dbReference>
<evidence type="ECO:0000313" key="27">
    <source>
        <dbReference type="Proteomes" id="UP000472265"/>
    </source>
</evidence>
<dbReference type="Ensembl" id="ENSSAUT00010072124.1">
    <property type="protein sequence ID" value="ENSSAUP00010068917.1"/>
    <property type="gene ID" value="ENSSAUG00010027270.1"/>
</dbReference>
<dbReference type="Pfam" id="PF00779">
    <property type="entry name" value="BTK"/>
    <property type="match status" value="1"/>
</dbReference>
<feature type="binding site" evidence="19">
    <location>
        <position position="457"/>
    </location>
    <ligand>
        <name>ATP</name>
        <dbReference type="ChEBI" id="CHEBI:30616"/>
    </ligand>
</feature>
<dbReference type="PROSITE" id="PS50011">
    <property type="entry name" value="PROTEIN_KINASE_DOM"/>
    <property type="match status" value="1"/>
</dbReference>
<keyword evidence="13 20" id="KW-0829">Tyrosine-protein kinase</keyword>
<evidence type="ECO:0000313" key="26">
    <source>
        <dbReference type="Ensembl" id="ENSSAUP00010068917.1"/>
    </source>
</evidence>
<evidence type="ECO:0000259" key="22">
    <source>
        <dbReference type="PROSITE" id="PS50001"/>
    </source>
</evidence>
<dbReference type="InterPro" id="IPR050198">
    <property type="entry name" value="Non-receptor_tyrosine_kinases"/>
</dbReference>
<evidence type="ECO:0000256" key="15">
    <source>
        <dbReference type="ARBA" id="ARBA00051245"/>
    </source>
</evidence>
<dbReference type="CDD" id="cd09934">
    <property type="entry name" value="SH2_Tec_family"/>
    <property type="match status" value="1"/>
</dbReference>
<dbReference type="OMA" id="GYWLEKT"/>
<dbReference type="Gene3D" id="3.30.505.10">
    <property type="entry name" value="SH2 domain"/>
    <property type="match status" value="1"/>
</dbReference>
<feature type="domain" description="SH2" evidence="22">
    <location>
        <begin position="304"/>
        <end position="405"/>
    </location>
</feature>
<dbReference type="InterPro" id="IPR008266">
    <property type="entry name" value="Tyr_kinase_AS"/>
</dbReference>
<dbReference type="FunFam" id="2.30.29.30:FF:000244">
    <property type="entry name" value="Tyrosine-protein kinase"/>
    <property type="match status" value="1"/>
</dbReference>
<name>A0A671Z1R4_SPAAU</name>
<dbReference type="FunFam" id="1.10.510.10:FF:000052">
    <property type="entry name" value="Tyrosine-protein kinase"/>
    <property type="match status" value="1"/>
</dbReference>
<dbReference type="GO" id="GO:0035556">
    <property type="term" value="P:intracellular signal transduction"/>
    <property type="evidence" value="ECO:0007669"/>
    <property type="project" value="InterPro"/>
</dbReference>
<evidence type="ECO:0000256" key="20">
    <source>
        <dbReference type="RuleBase" id="RU362096"/>
    </source>
</evidence>
<comment type="similarity">
    <text evidence="20">Belongs to the protein kinase superfamily. Tyr protein kinase family.</text>
</comment>
<evidence type="ECO:0000256" key="4">
    <source>
        <dbReference type="ARBA" id="ARBA00022679"/>
    </source>
</evidence>
<evidence type="ECO:0000256" key="14">
    <source>
        <dbReference type="ARBA" id="ARBA00023288"/>
    </source>
</evidence>
<dbReference type="PROSITE" id="PS00109">
    <property type="entry name" value="PROTEIN_KINASE_TYR"/>
    <property type="match status" value="1"/>
</dbReference>
<keyword evidence="14" id="KW-0449">Lipoprotein</keyword>
<keyword evidence="11 19" id="KW-0067">ATP-binding</keyword>
<keyword evidence="7 19" id="KW-0547">Nucleotide-binding</keyword>
<dbReference type="PROSITE" id="PS00107">
    <property type="entry name" value="PROTEIN_KINASE_ATP"/>
    <property type="match status" value="1"/>
</dbReference>
<dbReference type="InterPro" id="IPR011993">
    <property type="entry name" value="PH-like_dom_sf"/>
</dbReference>
<dbReference type="Pfam" id="PF00017">
    <property type="entry name" value="SH2"/>
    <property type="match status" value="1"/>
</dbReference>
<organism evidence="26 27">
    <name type="scientific">Sparus aurata</name>
    <name type="common">Gilthead sea bream</name>
    <dbReference type="NCBI Taxonomy" id="8175"/>
    <lineage>
        <taxon>Eukaryota</taxon>
        <taxon>Metazoa</taxon>
        <taxon>Chordata</taxon>
        <taxon>Craniata</taxon>
        <taxon>Vertebrata</taxon>
        <taxon>Euteleostomi</taxon>
        <taxon>Actinopterygii</taxon>
        <taxon>Neopterygii</taxon>
        <taxon>Teleostei</taxon>
        <taxon>Neoteleostei</taxon>
        <taxon>Acanthomorphata</taxon>
        <taxon>Eupercaria</taxon>
        <taxon>Spariformes</taxon>
        <taxon>Sparidae</taxon>
        <taxon>Sparus</taxon>
    </lineage>
</organism>
<feature type="domain" description="PH" evidence="24">
    <location>
        <begin position="61"/>
        <end position="168"/>
    </location>
</feature>